<dbReference type="EMBL" id="BLAL01000274">
    <property type="protein sequence ID" value="GES98670.1"/>
    <property type="molecule type" value="Genomic_DNA"/>
</dbReference>
<reference evidence="1" key="1">
    <citation type="submission" date="2019-10" db="EMBL/GenBank/DDBJ databases">
        <title>Conservation and host-specific expression of non-tandemly repeated heterogenous ribosome RNA gene in arbuscular mycorrhizal fungi.</title>
        <authorList>
            <person name="Maeda T."/>
            <person name="Kobayashi Y."/>
            <person name="Nakagawa T."/>
            <person name="Ezawa T."/>
            <person name="Yamaguchi K."/>
            <person name="Bino T."/>
            <person name="Nishimoto Y."/>
            <person name="Shigenobu S."/>
            <person name="Kawaguchi M."/>
        </authorList>
    </citation>
    <scope>NUCLEOTIDE SEQUENCE</scope>
    <source>
        <strain evidence="1">HR1</strain>
    </source>
</reference>
<proteinExistence type="predicted"/>
<accession>A0A8H3M6G3</accession>
<dbReference type="Proteomes" id="UP000615446">
    <property type="component" value="Unassembled WGS sequence"/>
</dbReference>
<sequence>MSQTTNNNISKEFIDSLKGHFGLAYPDQVSLELLKYWNVCPFLLDYVQSLAKFTLEGALVHLWQISEEGAKMDQEAKQDAPIIDSEANAQMDIEIILPVANQSTTNTTLITKESYDETSFQPVLSKSQKKK</sequence>
<organism evidence="1 2">
    <name type="scientific">Rhizophagus clarus</name>
    <dbReference type="NCBI Taxonomy" id="94130"/>
    <lineage>
        <taxon>Eukaryota</taxon>
        <taxon>Fungi</taxon>
        <taxon>Fungi incertae sedis</taxon>
        <taxon>Mucoromycota</taxon>
        <taxon>Glomeromycotina</taxon>
        <taxon>Glomeromycetes</taxon>
        <taxon>Glomerales</taxon>
        <taxon>Glomeraceae</taxon>
        <taxon>Rhizophagus</taxon>
    </lineage>
</organism>
<protein>
    <submittedName>
        <fullName evidence="1">Uncharacterized protein</fullName>
    </submittedName>
</protein>
<gene>
    <name evidence="1" type="ORF">RCL2_002520400</name>
</gene>
<dbReference type="AlphaFoldDB" id="A0A8H3M6G3"/>
<evidence type="ECO:0000313" key="2">
    <source>
        <dbReference type="Proteomes" id="UP000615446"/>
    </source>
</evidence>
<comment type="caution">
    <text evidence="1">The sequence shown here is derived from an EMBL/GenBank/DDBJ whole genome shotgun (WGS) entry which is preliminary data.</text>
</comment>
<name>A0A8H3M6G3_9GLOM</name>
<evidence type="ECO:0000313" key="1">
    <source>
        <dbReference type="EMBL" id="GES98670.1"/>
    </source>
</evidence>